<evidence type="ECO:0000256" key="2">
    <source>
        <dbReference type="ARBA" id="ARBA00023125"/>
    </source>
</evidence>
<feature type="transmembrane region" description="Helical" evidence="6">
    <location>
        <begin position="435"/>
        <end position="464"/>
    </location>
</feature>
<dbReference type="Pfam" id="PF00447">
    <property type="entry name" value="HSF_DNA-bind"/>
    <property type="match status" value="1"/>
</dbReference>
<proteinExistence type="inferred from homology"/>
<evidence type="ECO:0000256" key="1">
    <source>
        <dbReference type="ARBA" id="ARBA00004123"/>
    </source>
</evidence>
<evidence type="ECO:0000313" key="8">
    <source>
        <dbReference type="EMBL" id="CAJ1959990.1"/>
    </source>
</evidence>
<keyword evidence="3" id="KW-0539">Nucleus</keyword>
<feature type="domain" description="HSF-type DNA-binding" evidence="7">
    <location>
        <begin position="17"/>
        <end position="115"/>
    </location>
</feature>
<dbReference type="InterPro" id="IPR000232">
    <property type="entry name" value="HSF_DNA-bd"/>
</dbReference>
<dbReference type="EMBL" id="CAKOGP040002036">
    <property type="protein sequence ID" value="CAJ1959990.1"/>
    <property type="molecule type" value="Genomic_DNA"/>
</dbReference>
<feature type="region of interest" description="Disordered" evidence="5">
    <location>
        <begin position="187"/>
        <end position="220"/>
    </location>
</feature>
<keyword evidence="6" id="KW-0472">Membrane</keyword>
<evidence type="ECO:0000259" key="7">
    <source>
        <dbReference type="SMART" id="SM00415"/>
    </source>
</evidence>
<comment type="similarity">
    <text evidence="4">Belongs to the HSF family.</text>
</comment>
<organism evidence="8 9">
    <name type="scientific">Cylindrotheca closterium</name>
    <dbReference type="NCBI Taxonomy" id="2856"/>
    <lineage>
        <taxon>Eukaryota</taxon>
        <taxon>Sar</taxon>
        <taxon>Stramenopiles</taxon>
        <taxon>Ochrophyta</taxon>
        <taxon>Bacillariophyta</taxon>
        <taxon>Bacillariophyceae</taxon>
        <taxon>Bacillariophycidae</taxon>
        <taxon>Bacillariales</taxon>
        <taxon>Bacillariaceae</taxon>
        <taxon>Cylindrotheca</taxon>
    </lineage>
</organism>
<sequence length="564" mass="63718">MNNVTITKPKAAKTASTRLCFPQKVYNVLNLCEENHREHIVSWMNDGTAFKVHDLEQFEREMLPKYFNTQKYASFTRALCAHGFDCVRTGRQTGIYSHPKFNRNDPYAPSMIKRVKKANNTKALNKLSNRSNGLSSRDGGRSFVFPSLLNNTQTLMDEDANASGFAQLYQTVRSQIADRTTNALIRLPPGSQYVTSDEQSDDDSTGRQSPYNPIPNSHSSGRIHLAAIAERTDDPNLVTQNFVPTMDSPTRANLIWDEPEQHEQIAHNNCSVFGNNEPSIPLSSELRLPAESQILGDCDIAQDEDDFEPIPWSPEHTPLQNGCEHSHPDQDILLSCWEPRGIQEMTEESNELNSWYDAMPIIPKSRYQALYDFSSPVALPALFHYMDISTFGMCWAMFLIVGHTIQALFTAFGPNTQDLVLSPKISMLKHIFMDIMWMHSLLSAMVLVPEYFGSSSVMLAIAFISTQPPNLATSLKTHYHMNSQKGVPFVHGEWWIADIVRLIFLGYLIAILCICIGHCFTIANLKLIGIFILNLTPLFTCESYRMLLSIPARLEGRHGDKKYK</sequence>
<dbReference type="InterPro" id="IPR036388">
    <property type="entry name" value="WH-like_DNA-bd_sf"/>
</dbReference>
<comment type="caution">
    <text evidence="8">The sequence shown here is derived from an EMBL/GenBank/DDBJ whole genome shotgun (WGS) entry which is preliminary data.</text>
</comment>
<evidence type="ECO:0000256" key="3">
    <source>
        <dbReference type="ARBA" id="ARBA00023242"/>
    </source>
</evidence>
<dbReference type="Proteomes" id="UP001295423">
    <property type="component" value="Unassembled WGS sequence"/>
</dbReference>
<accession>A0AAD2PWC2</accession>
<dbReference type="SMART" id="SM00415">
    <property type="entry name" value="HSF"/>
    <property type="match status" value="1"/>
</dbReference>
<feature type="transmembrane region" description="Helical" evidence="6">
    <location>
        <begin position="395"/>
        <end position="414"/>
    </location>
</feature>
<protein>
    <recommendedName>
        <fullName evidence="7">HSF-type DNA-binding domain-containing protein</fullName>
    </recommendedName>
</protein>
<dbReference type="AlphaFoldDB" id="A0AAD2PWC2"/>
<evidence type="ECO:0000256" key="6">
    <source>
        <dbReference type="SAM" id="Phobius"/>
    </source>
</evidence>
<comment type="subcellular location">
    <subcellularLocation>
        <location evidence="1">Nucleus</location>
    </subcellularLocation>
</comment>
<dbReference type="InterPro" id="IPR036390">
    <property type="entry name" value="WH_DNA-bd_sf"/>
</dbReference>
<keyword evidence="6" id="KW-0812">Transmembrane</keyword>
<gene>
    <name evidence="8" type="ORF">CYCCA115_LOCUS18407</name>
</gene>
<dbReference type="GO" id="GO:0043565">
    <property type="term" value="F:sequence-specific DNA binding"/>
    <property type="evidence" value="ECO:0007669"/>
    <property type="project" value="InterPro"/>
</dbReference>
<dbReference type="GO" id="GO:0005634">
    <property type="term" value="C:nucleus"/>
    <property type="evidence" value="ECO:0007669"/>
    <property type="project" value="UniProtKB-SubCell"/>
</dbReference>
<evidence type="ECO:0000256" key="4">
    <source>
        <dbReference type="RuleBase" id="RU004020"/>
    </source>
</evidence>
<keyword evidence="2" id="KW-0238">DNA-binding</keyword>
<dbReference type="SUPFAM" id="SSF46785">
    <property type="entry name" value="Winged helix' DNA-binding domain"/>
    <property type="match status" value="1"/>
</dbReference>
<feature type="compositionally biased region" description="Polar residues" evidence="5">
    <location>
        <begin position="206"/>
        <end position="220"/>
    </location>
</feature>
<dbReference type="GO" id="GO:0003700">
    <property type="term" value="F:DNA-binding transcription factor activity"/>
    <property type="evidence" value="ECO:0007669"/>
    <property type="project" value="InterPro"/>
</dbReference>
<evidence type="ECO:0000313" key="9">
    <source>
        <dbReference type="Proteomes" id="UP001295423"/>
    </source>
</evidence>
<feature type="transmembrane region" description="Helical" evidence="6">
    <location>
        <begin position="499"/>
        <end position="523"/>
    </location>
</feature>
<keyword evidence="9" id="KW-1185">Reference proteome</keyword>
<dbReference type="Gene3D" id="1.10.10.10">
    <property type="entry name" value="Winged helix-like DNA-binding domain superfamily/Winged helix DNA-binding domain"/>
    <property type="match status" value="1"/>
</dbReference>
<dbReference type="PANTHER" id="PTHR10015">
    <property type="entry name" value="HEAT SHOCK TRANSCRIPTION FACTOR"/>
    <property type="match status" value="1"/>
</dbReference>
<dbReference type="PANTHER" id="PTHR10015:SF206">
    <property type="entry name" value="HSF-TYPE DNA-BINDING DOMAIN-CONTAINING PROTEIN"/>
    <property type="match status" value="1"/>
</dbReference>
<evidence type="ECO:0000256" key="5">
    <source>
        <dbReference type="SAM" id="MobiDB-lite"/>
    </source>
</evidence>
<reference evidence="8" key="1">
    <citation type="submission" date="2023-08" db="EMBL/GenBank/DDBJ databases">
        <authorList>
            <person name="Audoor S."/>
            <person name="Bilcke G."/>
        </authorList>
    </citation>
    <scope>NUCLEOTIDE SEQUENCE</scope>
</reference>
<name>A0AAD2PWC2_9STRA</name>
<keyword evidence="6" id="KW-1133">Transmembrane helix</keyword>